<name>A0ABX4H0V9_9BACI</name>
<keyword evidence="2" id="KW-1185">Reference proteome</keyword>
<evidence type="ECO:0000313" key="2">
    <source>
        <dbReference type="Proteomes" id="UP000216852"/>
    </source>
</evidence>
<dbReference type="Pfam" id="PF25209">
    <property type="entry name" value="Phage_capsid_4"/>
    <property type="match status" value="1"/>
</dbReference>
<organism evidence="1 2">
    <name type="scientific">Terribacillus saccharophilus</name>
    <dbReference type="NCBI Taxonomy" id="361277"/>
    <lineage>
        <taxon>Bacteria</taxon>
        <taxon>Bacillati</taxon>
        <taxon>Bacillota</taxon>
        <taxon>Bacilli</taxon>
        <taxon>Bacillales</taxon>
        <taxon>Bacillaceae</taxon>
        <taxon>Terribacillus</taxon>
    </lineage>
</organism>
<reference evidence="1 2" key="1">
    <citation type="submission" date="2017-07" db="EMBL/GenBank/DDBJ databases">
        <title>Isolation and whole genome analysis of endospore-forming bacteria from heroin.</title>
        <authorList>
            <person name="Kalinowski J."/>
            <person name="Ahrens B."/>
            <person name="Al-Dilaimi A."/>
            <person name="Winkler A."/>
            <person name="Wibberg D."/>
            <person name="Schleenbecker U."/>
            <person name="Ruckert C."/>
            <person name="Wolfel R."/>
            <person name="Grass G."/>
        </authorList>
    </citation>
    <scope>NUCLEOTIDE SEQUENCE [LARGE SCALE GENOMIC DNA]</scope>
    <source>
        <strain evidence="1 2">7517-1</strain>
    </source>
</reference>
<proteinExistence type="predicted"/>
<dbReference type="EMBL" id="NPBJ01000010">
    <property type="protein sequence ID" value="PAE00749.1"/>
    <property type="molecule type" value="Genomic_DNA"/>
</dbReference>
<dbReference type="NCBIfam" id="TIGR04387">
    <property type="entry name" value="capsid_maj_N4"/>
    <property type="match status" value="1"/>
</dbReference>
<accession>A0ABX4H0V9</accession>
<dbReference type="SUPFAM" id="SSF56563">
    <property type="entry name" value="Major capsid protein gp5"/>
    <property type="match status" value="1"/>
</dbReference>
<gene>
    <name evidence="1" type="ORF">CHH48_05590</name>
</gene>
<dbReference type="RefSeq" id="WP_095220243.1">
    <property type="nucleotide sequence ID" value="NZ_NPBJ01000010.1"/>
</dbReference>
<dbReference type="Proteomes" id="UP000216852">
    <property type="component" value="Unassembled WGS sequence"/>
</dbReference>
<evidence type="ECO:0000313" key="1">
    <source>
        <dbReference type="EMBL" id="PAE00749.1"/>
    </source>
</evidence>
<protein>
    <submittedName>
        <fullName evidence="1">N4-gp56 family major capsid protein</fullName>
    </submittedName>
</protein>
<comment type="caution">
    <text evidence="1">The sequence shown here is derived from an EMBL/GenBank/DDBJ whole genome shotgun (WGS) entry which is preliminary data.</text>
</comment>
<sequence length="272" mass="28966">MAQTTKANMIIPQVMADMISAQLPNAIRFAPLANVDRKLVGQPGDTVTVPRWNYIGDAKDVAEGAAIDLDLLTTDSDSFTIKKAAKGVEITDEALLSGYGDPQGEAQKQIRDSIANKVDNDALSALATTTLEYTGASELTVEAVDAAQGIFNDEDPGAMVLIANPKDVANLRADAAGQWTRASELGDRLLVTGAFGEVLGAQVVRSRKLAEGTAYLVKPGALSLFMKRDFDLETDRDIIRKTTVITADQHYGVHLYDESKAIKITLTAAAGA</sequence>